<dbReference type="Gene3D" id="3.40.50.800">
    <property type="entry name" value="Anticodon-binding domain"/>
    <property type="match status" value="1"/>
</dbReference>
<dbReference type="Gene3D" id="3.10.20.30">
    <property type="match status" value="1"/>
</dbReference>
<dbReference type="NCBIfam" id="TIGR00418">
    <property type="entry name" value="thrS"/>
    <property type="match status" value="1"/>
</dbReference>
<evidence type="ECO:0000313" key="17">
    <source>
        <dbReference type="Proteomes" id="UP000294865"/>
    </source>
</evidence>
<comment type="caution">
    <text evidence="13">Lacks conserved residue(s) required for the propagation of feature annotation.</text>
</comment>
<dbReference type="SMART" id="SM00863">
    <property type="entry name" value="tRNA_SAD"/>
    <property type="match status" value="1"/>
</dbReference>
<dbReference type="FunFam" id="3.30.980.10:FF:000005">
    <property type="entry name" value="Threonyl-tRNA synthetase, mitochondrial"/>
    <property type="match status" value="1"/>
</dbReference>
<dbReference type="InterPro" id="IPR012675">
    <property type="entry name" value="Beta-grasp_dom_sf"/>
</dbReference>
<proteinExistence type="inferred from homology"/>
<dbReference type="GO" id="GO:0000049">
    <property type="term" value="F:tRNA binding"/>
    <property type="evidence" value="ECO:0007669"/>
    <property type="project" value="UniProtKB-KW"/>
</dbReference>
<dbReference type="InterPro" id="IPR045864">
    <property type="entry name" value="aa-tRNA-synth_II/BPL/LPL"/>
</dbReference>
<evidence type="ECO:0000256" key="12">
    <source>
        <dbReference type="ARBA" id="ARBA00049515"/>
    </source>
</evidence>
<dbReference type="InterPro" id="IPR033728">
    <property type="entry name" value="ThrRS_core"/>
</dbReference>
<evidence type="ECO:0000256" key="13">
    <source>
        <dbReference type="HAMAP-Rule" id="MF_00184"/>
    </source>
</evidence>
<reference evidence="16 17" key="1">
    <citation type="submission" date="2019-01" db="EMBL/GenBank/DDBJ databases">
        <title>Draft genome sequences of Macrococcus caseolyticus, Macrococcus canis, Macrococcus bohemicus and Macrococcus goetzii.</title>
        <authorList>
            <person name="Mazhar S."/>
            <person name="Altermann E."/>
            <person name="Hill C."/>
            <person name="Mcauliffe O."/>
        </authorList>
    </citation>
    <scope>NUCLEOTIDE SEQUENCE [LARGE SCALE GENOMIC DNA]</scope>
    <source>
        <strain evidence="16 17">DPC7162</strain>
    </source>
</reference>
<feature type="binding site" evidence="13">
    <location>
        <position position="516"/>
    </location>
    <ligand>
        <name>Zn(2+)</name>
        <dbReference type="ChEBI" id="CHEBI:29105"/>
        <note>catalytic</note>
    </ligand>
</feature>
<dbReference type="InterPro" id="IPR047246">
    <property type="entry name" value="ThrRS_anticodon"/>
</dbReference>
<dbReference type="Pfam" id="PF07973">
    <property type="entry name" value="tRNA_SAD"/>
    <property type="match status" value="1"/>
</dbReference>
<dbReference type="PROSITE" id="PS51880">
    <property type="entry name" value="TGS"/>
    <property type="match status" value="1"/>
</dbReference>
<dbReference type="Proteomes" id="UP000294865">
    <property type="component" value="Unassembled WGS sequence"/>
</dbReference>
<evidence type="ECO:0000256" key="1">
    <source>
        <dbReference type="ARBA" id="ARBA00008226"/>
    </source>
</evidence>
<dbReference type="FunFam" id="3.10.20.30:FF:000005">
    <property type="entry name" value="Threonine--tRNA ligase"/>
    <property type="match status" value="1"/>
</dbReference>
<keyword evidence="5 13" id="KW-0479">Metal-binding</keyword>
<name>A0A4R6C822_9STAP</name>
<dbReference type="GO" id="GO:0004829">
    <property type="term" value="F:threonine-tRNA ligase activity"/>
    <property type="evidence" value="ECO:0007669"/>
    <property type="project" value="UniProtKB-UniRule"/>
</dbReference>
<dbReference type="GO" id="GO:0016740">
    <property type="term" value="F:transferase activity"/>
    <property type="evidence" value="ECO:0007669"/>
    <property type="project" value="UniProtKB-ARBA"/>
</dbReference>
<dbReference type="PANTHER" id="PTHR11451:SF56">
    <property type="entry name" value="THREONINE--TRNA LIGASE 1"/>
    <property type="match status" value="1"/>
</dbReference>
<keyword evidence="8 13" id="KW-0067">ATP-binding</keyword>
<dbReference type="CDD" id="cd01667">
    <property type="entry name" value="TGS_ThrRS"/>
    <property type="match status" value="1"/>
</dbReference>
<dbReference type="AlphaFoldDB" id="A0A4R6C822"/>
<dbReference type="GO" id="GO:0005737">
    <property type="term" value="C:cytoplasm"/>
    <property type="evidence" value="ECO:0007669"/>
    <property type="project" value="UniProtKB-SubCell"/>
</dbReference>
<feature type="binding site" evidence="13">
    <location>
        <position position="335"/>
    </location>
    <ligand>
        <name>Zn(2+)</name>
        <dbReference type="ChEBI" id="CHEBI:29105"/>
        <note>catalytic</note>
    </ligand>
</feature>
<feature type="domain" description="Aminoacyl-transfer RNA synthetases class-II family profile" evidence="14">
    <location>
        <begin position="242"/>
        <end position="539"/>
    </location>
</feature>
<dbReference type="EC" id="6.1.1.3" evidence="13"/>
<sequence>MSEINVKFPDGNVKSFEAGVTTEDIAGSISPGLKKKALAGKFNGQMVDLSTALETDGDIEIITPESPEGIEVLRHSTAHLMAQALKRMYGNVHFGVGPVIEEGFYYDVDTEHKISSEDLPEIEKTMRQIVGENIAIERRVVSRDEAKQIFADDPYKQELIDAIPEDENVTIYSQGEFTDLCRGVHVPSTAKIKEFKLLSTAGAYWRGDADNKMLQRIYGTAFFDKKALKEHLKILEERKERDHRKIGKELELFTTSQLVGAGLPLWLPNGATIRRELERYIVDKEVALGYDHVYTPIMGSVDLYKTSGHWDHYQEDMFPPMEMENEALVLRPMNCPHHMMVYKNKPHSYRELPIRIAELGMMHRYEASGAVSGLQRVRGMTLNDAHIFVRPDQIKEEFIRVVQLVIDVYKDFKFKDYKFRLSYRDPEDTEKYFQDDEMWERAQSMLKEAVDEMGLDYEEAPGEAAFYGPKLDVQVKTALGKEETLSTVQLDFLLPERFDLEYIGSDGEKHRPVVIHRGVISTMERFVAFLTEEYKGAYPLWLAPNQLEIIPVSNEVHYDYARKLYDELKSQGVRCHIDDREEKMGYKIREAQMHKVPYQIVVGDKEIENNEVNVRQYGKKESKTIDRDDFIWSIVDEIRLKK</sequence>
<dbReference type="SUPFAM" id="SSF55681">
    <property type="entry name" value="Class II aaRS and biotin synthetases"/>
    <property type="match status" value="1"/>
</dbReference>
<dbReference type="GO" id="GO:0046872">
    <property type="term" value="F:metal ion binding"/>
    <property type="evidence" value="ECO:0007669"/>
    <property type="project" value="UniProtKB-KW"/>
</dbReference>
<protein>
    <recommendedName>
        <fullName evidence="13">Threonine--tRNA ligase</fullName>
        <ecNumber evidence="13">6.1.1.3</ecNumber>
    </recommendedName>
    <alternativeName>
        <fullName evidence="13">Threonyl-tRNA synthetase</fullName>
        <shortName evidence="13">ThrRS</shortName>
    </alternativeName>
</protein>
<dbReference type="GO" id="GO:0140096">
    <property type="term" value="F:catalytic activity, acting on a protein"/>
    <property type="evidence" value="ECO:0007669"/>
    <property type="project" value="UniProtKB-ARBA"/>
</dbReference>
<evidence type="ECO:0000256" key="10">
    <source>
        <dbReference type="ARBA" id="ARBA00022917"/>
    </source>
</evidence>
<dbReference type="Gene3D" id="3.30.54.20">
    <property type="match status" value="1"/>
</dbReference>
<dbReference type="EMBL" id="SDQG01000001">
    <property type="protein sequence ID" value="TDM18549.1"/>
    <property type="molecule type" value="Genomic_DNA"/>
</dbReference>
<evidence type="ECO:0000256" key="11">
    <source>
        <dbReference type="ARBA" id="ARBA00023146"/>
    </source>
</evidence>
<evidence type="ECO:0000256" key="2">
    <source>
        <dbReference type="ARBA" id="ARBA00022490"/>
    </source>
</evidence>
<organism evidence="16 17">
    <name type="scientific">Macrococcoides canis</name>
    <dbReference type="NCBI Taxonomy" id="1855823"/>
    <lineage>
        <taxon>Bacteria</taxon>
        <taxon>Bacillati</taxon>
        <taxon>Bacillota</taxon>
        <taxon>Bacilli</taxon>
        <taxon>Bacillales</taxon>
        <taxon>Staphylococcaceae</taxon>
        <taxon>Macrococcoides</taxon>
    </lineage>
</organism>
<evidence type="ECO:0000256" key="5">
    <source>
        <dbReference type="ARBA" id="ARBA00022723"/>
    </source>
</evidence>
<keyword evidence="7 13" id="KW-0862">Zinc</keyword>
<evidence type="ECO:0000256" key="4">
    <source>
        <dbReference type="ARBA" id="ARBA00022598"/>
    </source>
</evidence>
<keyword evidence="2 13" id="KW-0963">Cytoplasm</keyword>
<dbReference type="InterPro" id="IPR012676">
    <property type="entry name" value="TGS-like"/>
</dbReference>
<keyword evidence="10 13" id="KW-0648">Protein biosynthesis</keyword>
<dbReference type="Pfam" id="PF03129">
    <property type="entry name" value="HGTP_anticodon"/>
    <property type="match status" value="1"/>
</dbReference>
<dbReference type="HAMAP" id="MF_00184">
    <property type="entry name" value="Thr_tRNA_synth"/>
    <property type="match status" value="1"/>
</dbReference>
<accession>A0A4R6C822</accession>
<keyword evidence="11 13" id="KW-0030">Aminoacyl-tRNA synthetase</keyword>
<dbReference type="GO" id="GO:0006435">
    <property type="term" value="P:threonyl-tRNA aminoacylation"/>
    <property type="evidence" value="ECO:0007669"/>
    <property type="project" value="UniProtKB-UniRule"/>
</dbReference>
<dbReference type="Gene3D" id="3.30.930.10">
    <property type="entry name" value="Bira Bifunctional Protein, Domain 2"/>
    <property type="match status" value="1"/>
</dbReference>
<dbReference type="InterPro" id="IPR004154">
    <property type="entry name" value="Anticodon-bd"/>
</dbReference>
<dbReference type="Pfam" id="PF02824">
    <property type="entry name" value="TGS"/>
    <property type="match status" value="1"/>
</dbReference>
<keyword evidence="3 13" id="KW-0820">tRNA-binding</keyword>
<evidence type="ECO:0000256" key="6">
    <source>
        <dbReference type="ARBA" id="ARBA00022741"/>
    </source>
</evidence>
<dbReference type="InterPro" id="IPR018163">
    <property type="entry name" value="Thr/Ala-tRNA-synth_IIc_edit"/>
</dbReference>
<evidence type="ECO:0000256" key="7">
    <source>
        <dbReference type="ARBA" id="ARBA00022833"/>
    </source>
</evidence>
<comment type="catalytic activity">
    <reaction evidence="12 13">
        <text>tRNA(Thr) + L-threonine + ATP = L-threonyl-tRNA(Thr) + AMP + diphosphate + H(+)</text>
        <dbReference type="Rhea" id="RHEA:24624"/>
        <dbReference type="Rhea" id="RHEA-COMP:9670"/>
        <dbReference type="Rhea" id="RHEA-COMP:9704"/>
        <dbReference type="ChEBI" id="CHEBI:15378"/>
        <dbReference type="ChEBI" id="CHEBI:30616"/>
        <dbReference type="ChEBI" id="CHEBI:33019"/>
        <dbReference type="ChEBI" id="CHEBI:57926"/>
        <dbReference type="ChEBI" id="CHEBI:78442"/>
        <dbReference type="ChEBI" id="CHEBI:78534"/>
        <dbReference type="ChEBI" id="CHEBI:456215"/>
        <dbReference type="EC" id="6.1.1.3"/>
    </reaction>
</comment>
<evidence type="ECO:0000256" key="8">
    <source>
        <dbReference type="ARBA" id="ARBA00022840"/>
    </source>
</evidence>
<comment type="similarity">
    <text evidence="1 13">Belongs to the class-II aminoacyl-tRNA synthetase family.</text>
</comment>
<evidence type="ECO:0000313" key="16">
    <source>
        <dbReference type="EMBL" id="TDM18549.1"/>
    </source>
</evidence>
<dbReference type="InterPro" id="IPR002320">
    <property type="entry name" value="Thr-tRNA-ligase_IIa"/>
</dbReference>
<comment type="cofactor">
    <cofactor evidence="13">
        <name>Zn(2+)</name>
        <dbReference type="ChEBI" id="CHEBI:29105"/>
    </cofactor>
    <text evidence="13">Binds 1 zinc ion per subunit.</text>
</comment>
<dbReference type="InterPro" id="IPR002314">
    <property type="entry name" value="aa-tRNA-synt_IIb"/>
</dbReference>
<dbReference type="PANTHER" id="PTHR11451">
    <property type="entry name" value="THREONINE-TRNA LIGASE"/>
    <property type="match status" value="1"/>
</dbReference>
<dbReference type="GO" id="GO:0005524">
    <property type="term" value="F:ATP binding"/>
    <property type="evidence" value="ECO:0007669"/>
    <property type="project" value="UniProtKB-UniRule"/>
</dbReference>
<dbReference type="PROSITE" id="PS50862">
    <property type="entry name" value="AA_TRNA_LIGASE_II"/>
    <property type="match status" value="1"/>
</dbReference>
<evidence type="ECO:0000256" key="3">
    <source>
        <dbReference type="ARBA" id="ARBA00022555"/>
    </source>
</evidence>
<evidence type="ECO:0000256" key="9">
    <source>
        <dbReference type="ARBA" id="ARBA00022884"/>
    </source>
</evidence>
<dbReference type="FunFam" id="3.30.54.20:FF:000002">
    <property type="entry name" value="Threonine--tRNA ligase"/>
    <property type="match status" value="1"/>
</dbReference>
<comment type="caution">
    <text evidence="16">The sequence shown here is derived from an EMBL/GenBank/DDBJ whole genome shotgun (WGS) entry which is preliminary data.</text>
</comment>
<dbReference type="InterPro" id="IPR006195">
    <property type="entry name" value="aa-tRNA-synth_II"/>
</dbReference>
<gene>
    <name evidence="13 16" type="primary">thrS</name>
    <name evidence="16" type="ORF">ETI04_03405</name>
</gene>
<dbReference type="Pfam" id="PF00587">
    <property type="entry name" value="tRNA-synt_2b"/>
    <property type="match status" value="1"/>
</dbReference>
<dbReference type="SUPFAM" id="SSF81271">
    <property type="entry name" value="TGS-like"/>
    <property type="match status" value="1"/>
</dbReference>
<dbReference type="SUPFAM" id="SSF52954">
    <property type="entry name" value="Class II aaRS ABD-related"/>
    <property type="match status" value="1"/>
</dbReference>
<dbReference type="CDD" id="cd00771">
    <property type="entry name" value="ThrRS_core"/>
    <property type="match status" value="1"/>
</dbReference>
<comment type="subcellular location">
    <subcellularLocation>
        <location evidence="13">Cytoplasm</location>
    </subcellularLocation>
</comment>
<dbReference type="SUPFAM" id="SSF55186">
    <property type="entry name" value="ThrRS/AlaRS common domain"/>
    <property type="match status" value="1"/>
</dbReference>
<keyword evidence="4 13" id="KW-0436">Ligase</keyword>
<dbReference type="InterPro" id="IPR036621">
    <property type="entry name" value="Anticodon-bd_dom_sf"/>
</dbReference>
<dbReference type="InterPro" id="IPR004095">
    <property type="entry name" value="TGS"/>
</dbReference>
<feature type="domain" description="TGS" evidence="15">
    <location>
        <begin position="1"/>
        <end position="63"/>
    </location>
</feature>
<dbReference type="RefSeq" id="WP_133419130.1">
    <property type="nucleotide sequence ID" value="NZ_SDGS01000001.1"/>
</dbReference>
<dbReference type="FunFam" id="3.30.930.10:FF:000002">
    <property type="entry name" value="Threonine--tRNA ligase"/>
    <property type="match status" value="1"/>
</dbReference>
<dbReference type="InterPro" id="IPR012947">
    <property type="entry name" value="tRNA_SAD"/>
</dbReference>
<feature type="binding site" evidence="13">
    <location>
        <position position="386"/>
    </location>
    <ligand>
        <name>Zn(2+)</name>
        <dbReference type="ChEBI" id="CHEBI:29105"/>
        <note>catalytic</note>
    </ligand>
</feature>
<evidence type="ECO:0000259" key="15">
    <source>
        <dbReference type="PROSITE" id="PS51880"/>
    </source>
</evidence>
<dbReference type="FunFam" id="3.40.50.800:FF:000001">
    <property type="entry name" value="Threonine--tRNA ligase"/>
    <property type="match status" value="1"/>
</dbReference>
<evidence type="ECO:0000259" key="14">
    <source>
        <dbReference type="PROSITE" id="PS50862"/>
    </source>
</evidence>
<dbReference type="PRINTS" id="PR01047">
    <property type="entry name" value="TRNASYNTHTHR"/>
</dbReference>
<keyword evidence="9 13" id="KW-0694">RNA-binding</keyword>
<keyword evidence="6 13" id="KW-0547">Nucleotide-binding</keyword>
<dbReference type="Gene3D" id="3.30.980.10">
    <property type="entry name" value="Threonyl-trna Synthetase, Chain A, domain 2"/>
    <property type="match status" value="1"/>
</dbReference>
<dbReference type="CDD" id="cd00860">
    <property type="entry name" value="ThrRS_anticodon"/>
    <property type="match status" value="1"/>
</dbReference>
<comment type="subunit">
    <text evidence="13">Homodimer.</text>
</comment>